<dbReference type="EMBL" id="JAIVFP010000001">
    <property type="protein sequence ID" value="MCI4682153.1"/>
    <property type="molecule type" value="Genomic_DNA"/>
</dbReference>
<gene>
    <name evidence="2" type="ORF">K2U94_05140</name>
</gene>
<sequence length="279" mass="29439">MDSALRRLNVEEPESRLAILSTKLAKSSLALAVLALVAAHARGALARFFAVLTFRPNSVPDPGVGLFFFLAAVSFAALAIVVALAASASIWVRGRRGVSRIVTTLALVSLLLPYPAWLIYSAGSPPWLADISTDVDDPPAFLTTPEVVAARGGWTPAPFNSARGQGQLAAYPDVASITLDMEMDEAFRATHEAVQGLHWKILDEIQPGGAKRPEGHIEALAFSPALHLPVAIAIRLGPGDDETVVDMRAATRYLPNDLGAGASLIGKLSDALSDQDSSD</sequence>
<feature type="transmembrane region" description="Helical" evidence="1">
    <location>
        <begin position="64"/>
        <end position="86"/>
    </location>
</feature>
<evidence type="ECO:0000313" key="2">
    <source>
        <dbReference type="EMBL" id="MCI4682153.1"/>
    </source>
</evidence>
<evidence type="ECO:0000313" key="3">
    <source>
        <dbReference type="Proteomes" id="UP001139104"/>
    </source>
</evidence>
<evidence type="ECO:0000256" key="1">
    <source>
        <dbReference type="SAM" id="Phobius"/>
    </source>
</evidence>
<feature type="transmembrane region" description="Helical" evidence="1">
    <location>
        <begin position="29"/>
        <end position="52"/>
    </location>
</feature>
<protein>
    <submittedName>
        <fullName evidence="2">DUF1499 domain-containing protein</fullName>
    </submittedName>
</protein>
<feature type="transmembrane region" description="Helical" evidence="1">
    <location>
        <begin position="98"/>
        <end position="120"/>
    </location>
</feature>
<name>A0ABS9Z3C2_9HYPH</name>
<organism evidence="2 3">
    <name type="scientific">Candidatus Rhodoblastus alkanivorans</name>
    <dbReference type="NCBI Taxonomy" id="2954117"/>
    <lineage>
        <taxon>Bacteria</taxon>
        <taxon>Pseudomonadati</taxon>
        <taxon>Pseudomonadota</taxon>
        <taxon>Alphaproteobacteria</taxon>
        <taxon>Hyphomicrobiales</taxon>
        <taxon>Rhodoblastaceae</taxon>
        <taxon>Rhodoblastus</taxon>
    </lineage>
</organism>
<keyword evidence="1" id="KW-1133">Transmembrane helix</keyword>
<comment type="caution">
    <text evidence="2">The sequence shown here is derived from an EMBL/GenBank/DDBJ whole genome shotgun (WGS) entry which is preliminary data.</text>
</comment>
<dbReference type="InterPro" id="IPR010865">
    <property type="entry name" value="DUF1499"/>
</dbReference>
<accession>A0ABS9Z3C2</accession>
<dbReference type="RefSeq" id="WP_243066183.1">
    <property type="nucleotide sequence ID" value="NZ_JAIVFK010000014.1"/>
</dbReference>
<dbReference type="Pfam" id="PF07386">
    <property type="entry name" value="DUF1499"/>
    <property type="match status" value="1"/>
</dbReference>
<keyword evidence="1" id="KW-0812">Transmembrane</keyword>
<dbReference type="Proteomes" id="UP001139104">
    <property type="component" value="Unassembled WGS sequence"/>
</dbReference>
<proteinExistence type="predicted"/>
<reference evidence="2" key="1">
    <citation type="journal article" date="2022" name="ISME J.">
        <title>Identification of active gaseous-alkane degraders at natural gas seeps.</title>
        <authorList>
            <person name="Farhan Ul Haque M."/>
            <person name="Hernandez M."/>
            <person name="Crombie A.T."/>
            <person name="Murrell J.C."/>
        </authorList>
    </citation>
    <scope>NUCLEOTIDE SEQUENCE</scope>
    <source>
        <strain evidence="2">PC2</strain>
    </source>
</reference>
<keyword evidence="1" id="KW-0472">Membrane</keyword>
<keyword evidence="3" id="KW-1185">Reference proteome</keyword>